<name>A0A8H6CSV8_9LECA</name>
<evidence type="ECO:0000313" key="2">
    <source>
        <dbReference type="EMBL" id="KAF6228913.1"/>
    </source>
</evidence>
<sequence>MRVRSGRPSEQEDWYRVYTVLRWYWRKQTTARKTEQSEGTSKAQGNAAQGVDYYDPQDSRAGTDDGAVLSMDKIKNIWTLEDAGMDDDTIEFAFPEHIAIDPAGDVTKEQFLDHCETFTVLPDFWGVCLRFENRSEFWKLDLNSEGWLAGNFMPHGAPAVRKDKDGKRDFVIWNAYQLHGDVGERMGLTRKMSTGAKVRRSGGQPKDENFLGKVTELAFPPCESWLQVSIALRAIYDCVDEEGLSDPDIEHRAYRILSFIRKIIENLKKAKAEAKKATEESEPAVNNDTNTSPSAQNPESSGKDGAPTDFKVAQSDTGRETWKLGSESERMVASDHKSEKRVSEKRVSDNETIPVTPKKRKPITALVPMTPSKRAYISSHFHGILDTLLVQKLTLSQPQIEVLTYFKITSSKNNLVRVQQTLRSIQSAPSYYVPAPDETSAELEKIVQQCRIIFSEPAQAACVEYSKLYDLAKLASLMVELEETLNDNRNTEVVNYVKKICEVHKLGPKKRGPDLASQYVTYPI</sequence>
<keyword evidence="3" id="KW-1185">Reference proteome</keyword>
<feature type="compositionally biased region" description="Basic and acidic residues" evidence="1">
    <location>
        <begin position="317"/>
        <end position="349"/>
    </location>
</feature>
<dbReference type="RefSeq" id="XP_037156555.1">
    <property type="nucleotide sequence ID" value="XM_037297920.1"/>
</dbReference>
<feature type="region of interest" description="Disordered" evidence="1">
    <location>
        <begin position="33"/>
        <end position="59"/>
    </location>
</feature>
<gene>
    <name evidence="2" type="ORF">HO133_007025</name>
</gene>
<proteinExistence type="predicted"/>
<reference evidence="2 3" key="1">
    <citation type="journal article" date="2020" name="Genomics">
        <title>Complete, high-quality genomes from long-read metagenomic sequencing of two wolf lichen thalli reveals enigmatic genome architecture.</title>
        <authorList>
            <person name="McKenzie S.K."/>
            <person name="Walston R.F."/>
            <person name="Allen J.L."/>
        </authorList>
    </citation>
    <scope>NUCLEOTIDE SEQUENCE [LARGE SCALE GENOMIC DNA]</scope>
    <source>
        <strain evidence="2">WasteWater1</strain>
    </source>
</reference>
<evidence type="ECO:0000256" key="1">
    <source>
        <dbReference type="SAM" id="MobiDB-lite"/>
    </source>
</evidence>
<evidence type="ECO:0000313" key="3">
    <source>
        <dbReference type="Proteomes" id="UP000593566"/>
    </source>
</evidence>
<protein>
    <submittedName>
        <fullName evidence="2">Uncharacterized protein</fullName>
    </submittedName>
</protein>
<comment type="caution">
    <text evidence="2">The sequence shown here is derived from an EMBL/GenBank/DDBJ whole genome shotgun (WGS) entry which is preliminary data.</text>
</comment>
<feature type="compositionally biased region" description="Polar residues" evidence="1">
    <location>
        <begin position="286"/>
        <end position="300"/>
    </location>
</feature>
<feature type="region of interest" description="Disordered" evidence="1">
    <location>
        <begin position="274"/>
        <end position="356"/>
    </location>
</feature>
<organism evidence="2 3">
    <name type="scientific">Letharia lupina</name>
    <dbReference type="NCBI Taxonomy" id="560253"/>
    <lineage>
        <taxon>Eukaryota</taxon>
        <taxon>Fungi</taxon>
        <taxon>Dikarya</taxon>
        <taxon>Ascomycota</taxon>
        <taxon>Pezizomycotina</taxon>
        <taxon>Lecanoromycetes</taxon>
        <taxon>OSLEUM clade</taxon>
        <taxon>Lecanoromycetidae</taxon>
        <taxon>Lecanorales</taxon>
        <taxon>Lecanorineae</taxon>
        <taxon>Parmeliaceae</taxon>
        <taxon>Letharia</taxon>
    </lineage>
</organism>
<accession>A0A8H6CSV8</accession>
<feature type="compositionally biased region" description="Polar residues" evidence="1">
    <location>
        <begin position="37"/>
        <end position="47"/>
    </location>
</feature>
<dbReference type="Proteomes" id="UP000593566">
    <property type="component" value="Unassembled WGS sequence"/>
</dbReference>
<dbReference type="EMBL" id="JACCJB010000003">
    <property type="protein sequence ID" value="KAF6228913.1"/>
    <property type="molecule type" value="Genomic_DNA"/>
</dbReference>
<dbReference type="GeneID" id="59335425"/>
<dbReference type="AlphaFoldDB" id="A0A8H6CSV8"/>